<dbReference type="EMBL" id="JAOQKE010000012">
    <property type="protein sequence ID" value="MCU6725679.1"/>
    <property type="molecule type" value="Genomic_DNA"/>
</dbReference>
<feature type="domain" description="ABC transporter" evidence="5">
    <location>
        <begin position="2"/>
        <end position="227"/>
    </location>
</feature>
<name>A0ABT2SME2_9FIRM</name>
<protein>
    <submittedName>
        <fullName evidence="6">ABC transporter ATP-binding protein</fullName>
    </submittedName>
</protein>
<dbReference type="Gene3D" id="3.40.50.300">
    <property type="entry name" value="P-loop containing nucleotide triphosphate hydrolases"/>
    <property type="match status" value="1"/>
</dbReference>
<dbReference type="PROSITE" id="PS50893">
    <property type="entry name" value="ABC_TRANSPORTER_2"/>
    <property type="match status" value="1"/>
</dbReference>
<dbReference type="CDD" id="cd03230">
    <property type="entry name" value="ABC_DR_subfamily_A"/>
    <property type="match status" value="1"/>
</dbReference>
<keyword evidence="4 6" id="KW-0067">ATP-binding</keyword>
<keyword evidence="7" id="KW-1185">Reference proteome</keyword>
<dbReference type="InterPro" id="IPR027417">
    <property type="entry name" value="P-loop_NTPase"/>
</dbReference>
<comment type="similarity">
    <text evidence="1">Belongs to the ABC transporter superfamily.</text>
</comment>
<comment type="caution">
    <text evidence="6">The sequence shown here is derived from an EMBL/GenBank/DDBJ whole genome shotgun (WGS) entry which is preliminary data.</text>
</comment>
<gene>
    <name evidence="6" type="ORF">OCV47_10005</name>
</gene>
<sequence>MIRFKNLTRSYGPGKGIYDFSFEVEEGEVFGLLGPAGSGKTTALRMLMGFEEATKGRCAMNGKDCAKASLSLRRITGYLPQNLRLPSELTGRQFLKSMAQMRGVKNLERLFELAARLNLDVDQKIGKMISSDVKKTGIICALQHNPQVVLLDQPFHHLDPKSRSVLIDIILEEKEKEHMVLLASDDVNCIDMTCDRVGLLDHGNMVYIGDIEDLRENMCREYMIQFHDERNAMKFAGEDFEIKSMKDRNVVVSIRGAVKPLLQALTAYEVTEIEPVPTSLKETFEHIYGGRLHV</sequence>
<dbReference type="Pfam" id="PF00005">
    <property type="entry name" value="ABC_tran"/>
    <property type="match status" value="1"/>
</dbReference>
<dbReference type="SMART" id="SM00382">
    <property type="entry name" value="AAA"/>
    <property type="match status" value="1"/>
</dbReference>
<dbReference type="RefSeq" id="WP_117447594.1">
    <property type="nucleotide sequence ID" value="NZ_JAOQKE010000012.1"/>
</dbReference>
<dbReference type="PANTHER" id="PTHR42711:SF5">
    <property type="entry name" value="ABC TRANSPORTER ATP-BINDING PROTEIN NATA"/>
    <property type="match status" value="1"/>
</dbReference>
<dbReference type="InterPro" id="IPR003593">
    <property type="entry name" value="AAA+_ATPase"/>
</dbReference>
<accession>A0ABT2SME2</accession>
<keyword evidence="3" id="KW-0547">Nucleotide-binding</keyword>
<evidence type="ECO:0000259" key="5">
    <source>
        <dbReference type="PROSITE" id="PS50893"/>
    </source>
</evidence>
<dbReference type="InterPro" id="IPR050763">
    <property type="entry name" value="ABC_transporter_ATP-binding"/>
</dbReference>
<dbReference type="PANTHER" id="PTHR42711">
    <property type="entry name" value="ABC TRANSPORTER ATP-BINDING PROTEIN"/>
    <property type="match status" value="1"/>
</dbReference>
<dbReference type="InterPro" id="IPR003439">
    <property type="entry name" value="ABC_transporter-like_ATP-bd"/>
</dbReference>
<evidence type="ECO:0000256" key="1">
    <source>
        <dbReference type="ARBA" id="ARBA00005417"/>
    </source>
</evidence>
<evidence type="ECO:0000313" key="7">
    <source>
        <dbReference type="Proteomes" id="UP001652338"/>
    </source>
</evidence>
<organism evidence="6 7">
    <name type="scientific">Muricoprocola aceti</name>
    <dbReference type="NCBI Taxonomy" id="2981772"/>
    <lineage>
        <taxon>Bacteria</taxon>
        <taxon>Bacillati</taxon>
        <taxon>Bacillota</taxon>
        <taxon>Clostridia</taxon>
        <taxon>Lachnospirales</taxon>
        <taxon>Lachnospiraceae</taxon>
        <taxon>Muricoprocola</taxon>
    </lineage>
</organism>
<dbReference type="Proteomes" id="UP001652338">
    <property type="component" value="Unassembled WGS sequence"/>
</dbReference>
<keyword evidence="2" id="KW-0813">Transport</keyword>
<evidence type="ECO:0000256" key="2">
    <source>
        <dbReference type="ARBA" id="ARBA00022448"/>
    </source>
</evidence>
<evidence type="ECO:0000256" key="3">
    <source>
        <dbReference type="ARBA" id="ARBA00022741"/>
    </source>
</evidence>
<dbReference type="GO" id="GO:0005524">
    <property type="term" value="F:ATP binding"/>
    <property type="evidence" value="ECO:0007669"/>
    <property type="project" value="UniProtKB-KW"/>
</dbReference>
<evidence type="ECO:0000313" key="6">
    <source>
        <dbReference type="EMBL" id="MCU6725679.1"/>
    </source>
</evidence>
<evidence type="ECO:0000256" key="4">
    <source>
        <dbReference type="ARBA" id="ARBA00022840"/>
    </source>
</evidence>
<dbReference type="SUPFAM" id="SSF52540">
    <property type="entry name" value="P-loop containing nucleoside triphosphate hydrolases"/>
    <property type="match status" value="1"/>
</dbReference>
<reference evidence="6 7" key="1">
    <citation type="journal article" date="2021" name="ISME Commun">
        <title>Automated analysis of genomic sequences facilitates high-throughput and comprehensive description of bacteria.</title>
        <authorList>
            <person name="Hitch T.C.A."/>
        </authorList>
    </citation>
    <scope>NUCLEOTIDE SEQUENCE [LARGE SCALE GENOMIC DNA]</scope>
    <source>
        <strain evidence="6 7">Sanger_29</strain>
    </source>
</reference>
<proteinExistence type="inferred from homology"/>